<feature type="transmembrane region" description="Helical" evidence="1">
    <location>
        <begin position="62"/>
        <end position="80"/>
    </location>
</feature>
<dbReference type="RefSeq" id="WP_066394564.1">
    <property type="nucleotide sequence ID" value="NZ_CP015378.1"/>
</dbReference>
<dbReference type="Proteomes" id="UP000076623">
    <property type="component" value="Chromosome"/>
</dbReference>
<proteinExistence type="predicted"/>
<dbReference type="STRING" id="1221500.ABE65_010670"/>
<evidence type="ECO:0000256" key="1">
    <source>
        <dbReference type="SAM" id="Phobius"/>
    </source>
</evidence>
<organism evidence="2 3">
    <name type="scientific">Fictibacillus phosphorivorans</name>
    <dbReference type="NCBI Taxonomy" id="1221500"/>
    <lineage>
        <taxon>Bacteria</taxon>
        <taxon>Bacillati</taxon>
        <taxon>Bacillota</taxon>
        <taxon>Bacilli</taxon>
        <taxon>Bacillales</taxon>
        <taxon>Fictibacillaceae</taxon>
        <taxon>Fictibacillus</taxon>
    </lineage>
</organism>
<keyword evidence="1" id="KW-1133">Transmembrane helix</keyword>
<gene>
    <name evidence="2" type="ORF">ABE65_010670</name>
</gene>
<protein>
    <submittedName>
        <fullName evidence="2">Uncharacterized protein</fullName>
    </submittedName>
</protein>
<dbReference type="KEGG" id="fpn:ABE65_010670"/>
<keyword evidence="1" id="KW-0812">Transmembrane</keyword>
<accession>A0A160IN51</accession>
<evidence type="ECO:0000313" key="3">
    <source>
        <dbReference type="Proteomes" id="UP000076623"/>
    </source>
</evidence>
<dbReference type="AlphaFoldDB" id="A0A160IN51"/>
<evidence type="ECO:0000313" key="2">
    <source>
        <dbReference type="EMBL" id="ANC77240.1"/>
    </source>
</evidence>
<dbReference type="EMBL" id="CP015378">
    <property type="protein sequence ID" value="ANC77240.1"/>
    <property type="molecule type" value="Genomic_DNA"/>
</dbReference>
<feature type="transmembrane region" description="Helical" evidence="1">
    <location>
        <begin position="31"/>
        <end position="50"/>
    </location>
</feature>
<keyword evidence="3" id="KW-1185">Reference proteome</keyword>
<reference evidence="2 3" key="1">
    <citation type="submission" date="2016-04" db="EMBL/GenBank/DDBJ databases">
        <title>Complete genome sequence of Fictibacillus phosphorivorans G25-29, a strain toxic to nematodes.</title>
        <authorList>
            <person name="Zheng Z."/>
        </authorList>
    </citation>
    <scope>NUCLEOTIDE SEQUENCE [LARGE SCALE GENOMIC DNA]</scope>
    <source>
        <strain evidence="2 3">G25-29</strain>
    </source>
</reference>
<sequence length="81" mass="8878">MRKHMGVASIVILLTTLLVLQFVIENQLSEIGFIILSVGVLLAFITALISTKGFWRSTAFSGIGLFFIIFIFGILSFIGVI</sequence>
<name>A0A160IN51_9BACL</name>
<keyword evidence="1" id="KW-0472">Membrane</keyword>